<feature type="signal peptide" evidence="3">
    <location>
        <begin position="1"/>
        <end position="19"/>
    </location>
</feature>
<keyword evidence="3" id="KW-0732">Signal</keyword>
<evidence type="ECO:0000313" key="4">
    <source>
        <dbReference type="EMBL" id="CAG5940653.1"/>
    </source>
</evidence>
<feature type="transmembrane region" description="Helical" evidence="2">
    <location>
        <begin position="100"/>
        <end position="119"/>
    </location>
</feature>
<feature type="chain" id="PRO_5035740873" evidence="3">
    <location>
        <begin position="20"/>
        <end position="164"/>
    </location>
</feature>
<evidence type="ECO:0000313" key="5">
    <source>
        <dbReference type="Proteomes" id="UP000677803"/>
    </source>
</evidence>
<organism evidence="4 5">
    <name type="scientific">Menidia menidia</name>
    <name type="common">Atlantic silverside</name>
    <dbReference type="NCBI Taxonomy" id="238744"/>
    <lineage>
        <taxon>Eukaryota</taxon>
        <taxon>Metazoa</taxon>
        <taxon>Chordata</taxon>
        <taxon>Craniata</taxon>
        <taxon>Vertebrata</taxon>
        <taxon>Euteleostomi</taxon>
        <taxon>Actinopterygii</taxon>
        <taxon>Neopterygii</taxon>
        <taxon>Teleostei</taxon>
        <taxon>Neoteleostei</taxon>
        <taxon>Acanthomorphata</taxon>
        <taxon>Ovalentaria</taxon>
        <taxon>Atherinomorphae</taxon>
        <taxon>Atheriniformes</taxon>
        <taxon>Atherinopsidae</taxon>
        <taxon>Menidiinae</taxon>
        <taxon>Menidia</taxon>
    </lineage>
</organism>
<dbReference type="AlphaFoldDB" id="A0A8S4B7L4"/>
<proteinExistence type="predicted"/>
<evidence type="ECO:0000256" key="3">
    <source>
        <dbReference type="SAM" id="SignalP"/>
    </source>
</evidence>
<sequence length="164" mass="17505">MRLLLATALVLLFLWLLKAERSSHNGNACEAASLSGAVVSLLLSPLSLYSWLTSTLLRLMASLPALVLGALHHSVLLPLAALWCAASICSSLLLTCLYVALYLLHLALVFGAVAILTLAPHKMADGDAFTQMKPKEKPPLPTQREGSRAKSRPRAAGRRAAQQG</sequence>
<keyword evidence="2" id="KW-0812">Transmembrane</keyword>
<comment type="caution">
    <text evidence="4">The sequence shown here is derived from an EMBL/GenBank/DDBJ whole genome shotgun (WGS) entry which is preliminary data.</text>
</comment>
<keyword evidence="2" id="KW-0472">Membrane</keyword>
<protein>
    <submittedName>
        <fullName evidence="4">(Atlantic silverside) hypothetical protein</fullName>
    </submittedName>
</protein>
<evidence type="ECO:0000256" key="1">
    <source>
        <dbReference type="SAM" id="MobiDB-lite"/>
    </source>
</evidence>
<dbReference type="EMBL" id="CAJRST010016668">
    <property type="protein sequence ID" value="CAG5940653.1"/>
    <property type="molecule type" value="Genomic_DNA"/>
</dbReference>
<accession>A0A8S4B7L4</accession>
<dbReference type="Proteomes" id="UP000677803">
    <property type="component" value="Unassembled WGS sequence"/>
</dbReference>
<keyword evidence="2" id="KW-1133">Transmembrane helix</keyword>
<feature type="region of interest" description="Disordered" evidence="1">
    <location>
        <begin position="129"/>
        <end position="164"/>
    </location>
</feature>
<evidence type="ECO:0000256" key="2">
    <source>
        <dbReference type="SAM" id="Phobius"/>
    </source>
</evidence>
<gene>
    <name evidence="4" type="ORF">MMEN_LOCUS13894</name>
</gene>
<name>A0A8S4B7L4_9TELE</name>
<reference evidence="4" key="1">
    <citation type="submission" date="2021-05" db="EMBL/GenBank/DDBJ databases">
        <authorList>
            <person name="Tigano A."/>
        </authorList>
    </citation>
    <scope>NUCLEOTIDE SEQUENCE</scope>
</reference>
<keyword evidence="5" id="KW-1185">Reference proteome</keyword>